<feature type="compositionally biased region" description="Low complexity" evidence="2">
    <location>
        <begin position="2036"/>
        <end position="2048"/>
    </location>
</feature>
<feature type="domain" description="Ricin B lectin" evidence="4">
    <location>
        <begin position="1529"/>
        <end position="1661"/>
    </location>
</feature>
<dbReference type="InterPro" id="IPR035992">
    <property type="entry name" value="Ricin_B-like_lectins"/>
</dbReference>
<dbReference type="NCBIfam" id="TIGR01643">
    <property type="entry name" value="YD_repeat_2x"/>
    <property type="match status" value="1"/>
</dbReference>
<dbReference type="SUPFAM" id="SSF50370">
    <property type="entry name" value="Ricin B-like lectins"/>
    <property type="match status" value="1"/>
</dbReference>
<gene>
    <name evidence="5" type="ORF">HCN52_01115</name>
</gene>
<keyword evidence="1" id="KW-0677">Repeat</keyword>
<feature type="compositionally biased region" description="Gly residues" evidence="2">
    <location>
        <begin position="2049"/>
        <end position="2065"/>
    </location>
</feature>
<organism evidence="5 6">
    <name type="scientific">Streptomyces bohaiensis</name>
    <dbReference type="NCBI Taxonomy" id="1431344"/>
    <lineage>
        <taxon>Bacteria</taxon>
        <taxon>Bacillati</taxon>
        <taxon>Actinomycetota</taxon>
        <taxon>Actinomycetes</taxon>
        <taxon>Kitasatosporales</taxon>
        <taxon>Streptomycetaceae</taxon>
        <taxon>Streptomyces</taxon>
    </lineage>
</organism>
<dbReference type="InterPro" id="IPR006530">
    <property type="entry name" value="YD"/>
</dbReference>
<dbReference type="EMBL" id="JAAVJC010000003">
    <property type="protein sequence ID" value="NJQ13580.1"/>
    <property type="molecule type" value="Genomic_DNA"/>
</dbReference>
<evidence type="ECO:0000313" key="5">
    <source>
        <dbReference type="EMBL" id="NJQ13580.1"/>
    </source>
</evidence>
<accession>A0ABX1C6H0</accession>
<proteinExistence type="predicted"/>
<dbReference type="InterPro" id="IPR056823">
    <property type="entry name" value="TEN-like_YD-shell"/>
</dbReference>
<reference evidence="5 6" key="1">
    <citation type="submission" date="2020-03" db="EMBL/GenBank/DDBJ databases">
        <title>Draft genome of Streptomyces sp. ventii, isolated from the Axial Seamount in the Pacific Ocean, and resequencing of the two type strains Streptomyces lonarensis strain NCL 716 and Streptomyces bohaiensis strain 11A07.</title>
        <authorList>
            <person name="Loughran R.M."/>
            <person name="Pfannmuller K.M."/>
            <person name="Wasson B.J."/>
            <person name="Deadmond M.C."/>
            <person name="Paddock B.E."/>
            <person name="Koyack M.J."/>
            <person name="Gallegos D.A."/>
            <person name="Mitchell E.A."/>
            <person name="Ushijima B."/>
            <person name="Saw J.H."/>
            <person name="Mcphail K.L."/>
            <person name="Videau P."/>
        </authorList>
    </citation>
    <scope>NUCLEOTIDE SEQUENCE [LARGE SCALE GENOMIC DNA]</scope>
    <source>
        <strain evidence="5 6">11A07</strain>
    </source>
</reference>
<dbReference type="PANTHER" id="PTHR32305:SF17">
    <property type="entry name" value="TRNA NUCLEASE WAPA"/>
    <property type="match status" value="1"/>
</dbReference>
<dbReference type="CDD" id="cd00081">
    <property type="entry name" value="Hint"/>
    <property type="match status" value="1"/>
</dbReference>
<feature type="region of interest" description="Disordered" evidence="2">
    <location>
        <begin position="1395"/>
        <end position="1417"/>
    </location>
</feature>
<keyword evidence="6" id="KW-1185">Reference proteome</keyword>
<dbReference type="InterPro" id="IPR050708">
    <property type="entry name" value="T6SS_VgrG/RHS"/>
</dbReference>
<dbReference type="SMART" id="SM00458">
    <property type="entry name" value="RICIN"/>
    <property type="match status" value="1"/>
</dbReference>
<feature type="region of interest" description="Disordered" evidence="2">
    <location>
        <begin position="1498"/>
        <end position="1525"/>
    </location>
</feature>
<sequence>MLPEATPSTRAGNGDTGSDSSTDTGTDANTAAPATASGAVHTAFPAQSTAAAAPRVVGVLDTGSSADGDFNATPLLSAGSWAAGSSSGAFTYTYPLELPEAPGGLTPSVGFGYSSQSVDGRTSASNNQSSWIGDGWDYNAGSVTRTYVSCTQDAEKSGANNSSRKTGDLCWGSHNATLSLGGTTTELVRDDTTGVWTTSGGDNSKVELLTDTALGNGDADGEYWRVTTTDGTRYWFGRNRLPGWTSGRPETQSVLTVPVAGNHPGEPCYKAGDFAGSFCDQAWRWSLDYVEDVHGNAMSLWWARETNHYAKNLDYRKPVAYHRGGHLRHIDYGQRADSVYSSDALARVTFTVAERCFAEGSATCTDDAFTSGDPGRYRIWYDTPASLHCKPNTTCWNGSPAFFSRKRLATVTTSAQRQEGSTARQNVDRYRFTQSFPLLRTGANTALWLESITRTGFAVNGTTSTSLAPVRFEPNVDAMPNRVVRGPRDPRPGFDRLRVGRVINEYGGESVVTYSTPTGPCAAGENLPTPQANKQLCYPVHWHPDPESDDLDWFHKYVVTAVEELPAVDGSYPVLTEYEYGTPAWRLTQQEFSKKTRRTYSDFGGFDLTTVYSGVEDELTGARRSKAVTRYFQGRGDDVTVRDIEGNAIAPDREAFAGRIAEELSYDAHDAPAGRWLTRSVTVPEATRLAQRDRGDGLTPLRAWRVTEPTETSWTRSSGTGDDKRTLRTLRTNTTYETTHGLPTRVESLGDTGRTGDESCTRLEYHHVASAHVIGLTRQALTSPTTCADADFADLTTLTDGARVGYDGNGYGTAPTKGLASQSWSLKADGSGFQNDGTSAFDNHGRVVSMTDPDGNTGTLTYTPATGQAYRLTETNTLGHQQTTQIEPGRAAGIRVTDANGHTSSSVYDPLGRLVEAWGVGRTPSAAAVPDLRVTYHITAGKPPAVTTRHRGHNDTVRVSTTLYDGLGRERQTQELAVGGGRLITDTLTNPSGEIRESRNAYHAEGAPSTTLFTPDTVVPNATRYTYDSVGRVLTEMPVLNGEEDPAKAVRYSYGPDHATVINPDGAASYRVYDDALGRTVRVDTFTDTARTEYVSSRYEYDETGALTRATDTEGNAWSWSYDQRGRLTAATDPDAGTARYTYDHLDRPVTSTDARGVTLWTGYDRLSRPLGTRLDSSTGELLGTYTYDTAPGGIGLPATATRYTDGLPYGMSVGGYTPDYQPTSSTLTLPAEIARHWGLAESYTYGYEYTDTGLLRSTQLPAIGGLKAEKLLVRYTADGLPLTVSGSDWYASETIYSPYGHVLRSALGAHPYRVWATADYDEATGELREQRTYREQRDDAGLVPGFLASHRSYRYDPAGNVTAIREHAGNLAERQCFTYDPLGQLTEAWTSGEQTSCTAPGQSGAAPHYPDGTSNVAKGRDLSGYWHSYRYDTLGNRTELTRHDLDGDTAGDAVTSYRYGEGGATGRALTSVESNFRTAQGALIKAVSQRTYDAAGNTTTVSDGGDTQTLSWTPEGDIDRVSGPGSSGAVPYLGPGDKCLDLRSAIPEPGQAVQLYGCNATAAQKFTFTPAPSQSDADLGTLTVVDHCLHPAAGTRGAAVEVQPCDDTADQLWQRTAGGQLVHHDSGLCAAVSGGQTANSTPVVLATCDAAATAQQWYPQGEVRYVYGPDGGRVLTLQDRQAVLNLGEAEVTVLRGGTLVSTQRTYDGPGGAVMRYADGTGASRLVALTSDHQGTPYTETAMQAGMQVRVRKQDPFGGVRAASTTSPNLRTHLGFLGATRDDATGYVQLGARTYDPAIGRFLSLDPVLDIADPLQANGYAYAHNNPVTHADPTGLAISLTGAERTAALAAAGLTASQVAGARAAQNKSLQSVIMGAAWSVLKEFIGINDAVRCFNGDLWGCGAVILNAIPWTKLFKVASVARAINRSVSAISAWRKAKAGAGAILNRARLAESRALRVKKLNAARARAAAQLKRAKAAAKKNTVSNRATTAKKKTGNPVQKKAAGRSNPKATTAPPPRTSGGGGGGASRGGSSGGASKASASRPAGSTGAGSRAGGGGNSGNAGAGKVEASGEPPCNSFVPGTHVLMADGSSKPIEDVQVGDRVMATDPETGETRAETVTAEILGNGEKLLVDITVETDDGDREVITATGGHPFWVPELDAWTDAEELRPGQWLRTSAGTHVQVTALTHRTTTATVHNLTVNNLHTYYVLAGEAPVLVHNSNCGIRKHDKARGAAGVDEMTETFEKFYEKSDIYSESYGNGLDLWTPYGRRQIDIAVRNPDGNLHLYEVKVNRSNYTRSQRRKDQWLAQTYGFETSVVRRDTKCPICNP</sequence>
<name>A0ABX1C6H0_9ACTN</name>
<dbReference type="PROSITE" id="PS50231">
    <property type="entry name" value="RICIN_B_LECTIN"/>
    <property type="match status" value="1"/>
</dbReference>
<dbReference type="PANTHER" id="PTHR32305">
    <property type="match status" value="1"/>
</dbReference>
<dbReference type="Pfam" id="PF05593">
    <property type="entry name" value="RHS_repeat"/>
    <property type="match status" value="1"/>
</dbReference>
<evidence type="ECO:0000313" key="6">
    <source>
        <dbReference type="Proteomes" id="UP000727056"/>
    </source>
</evidence>
<feature type="compositionally biased region" description="Gly residues" evidence="2">
    <location>
        <begin position="2021"/>
        <end position="2035"/>
    </location>
</feature>
<feature type="compositionally biased region" description="Polar residues" evidence="2">
    <location>
        <begin position="1498"/>
        <end position="1513"/>
    </location>
</feature>
<evidence type="ECO:0000256" key="2">
    <source>
        <dbReference type="SAM" id="MobiDB-lite"/>
    </source>
</evidence>
<evidence type="ECO:0000259" key="3">
    <source>
        <dbReference type="SMART" id="SM00306"/>
    </source>
</evidence>
<dbReference type="Pfam" id="PF00652">
    <property type="entry name" value="Ricin_B_lectin"/>
    <property type="match status" value="1"/>
</dbReference>
<dbReference type="InterPro" id="IPR022385">
    <property type="entry name" value="Rhs_assc_core"/>
</dbReference>
<protein>
    <submittedName>
        <fullName evidence="5">Sugar-binding protein</fullName>
    </submittedName>
</protein>
<evidence type="ECO:0000259" key="4">
    <source>
        <dbReference type="SMART" id="SM00458"/>
    </source>
</evidence>
<feature type="region of interest" description="Disordered" evidence="2">
    <location>
        <begin position="1"/>
        <end position="36"/>
    </location>
</feature>
<dbReference type="Proteomes" id="UP000727056">
    <property type="component" value="Unassembled WGS sequence"/>
</dbReference>
<dbReference type="SUPFAM" id="SSF51294">
    <property type="entry name" value="Hedgehog/intein (Hint) domain"/>
    <property type="match status" value="1"/>
</dbReference>
<feature type="region of interest" description="Disordered" evidence="2">
    <location>
        <begin position="1973"/>
        <end position="2077"/>
    </location>
</feature>
<feature type="domain" description="Hint" evidence="3">
    <location>
        <begin position="2077"/>
        <end position="2179"/>
    </location>
</feature>
<dbReference type="Pfam" id="PF25023">
    <property type="entry name" value="TEN_YD-shell"/>
    <property type="match status" value="1"/>
</dbReference>
<dbReference type="InterPro" id="IPR003587">
    <property type="entry name" value="Hint_dom_N"/>
</dbReference>
<feature type="compositionally biased region" description="Low complexity" evidence="2">
    <location>
        <begin position="11"/>
        <end position="36"/>
    </location>
</feature>
<feature type="compositionally biased region" description="Polar residues" evidence="2">
    <location>
        <begin position="1"/>
        <end position="10"/>
    </location>
</feature>
<dbReference type="Gene3D" id="2.80.10.50">
    <property type="match status" value="1"/>
</dbReference>
<comment type="caution">
    <text evidence="5">The sequence shown here is derived from an EMBL/GenBank/DDBJ whole genome shotgun (WGS) entry which is preliminary data.</text>
</comment>
<dbReference type="InterPro" id="IPR000772">
    <property type="entry name" value="Ricin_B_lectin"/>
</dbReference>
<dbReference type="Pfam" id="PF07591">
    <property type="entry name" value="PT-HINT"/>
    <property type="match status" value="1"/>
</dbReference>
<dbReference type="InterPro" id="IPR036844">
    <property type="entry name" value="Hint_dom_sf"/>
</dbReference>
<dbReference type="NCBIfam" id="TIGR03696">
    <property type="entry name" value="Rhs_assc_core"/>
    <property type="match status" value="1"/>
</dbReference>
<dbReference type="InterPro" id="IPR031325">
    <property type="entry name" value="RHS_repeat"/>
</dbReference>
<evidence type="ECO:0000256" key="1">
    <source>
        <dbReference type="ARBA" id="ARBA00022737"/>
    </source>
</evidence>
<dbReference type="Gene3D" id="2.170.16.10">
    <property type="entry name" value="Hedgehog/Intein (Hint) domain"/>
    <property type="match status" value="1"/>
</dbReference>
<dbReference type="Gene3D" id="2.180.10.10">
    <property type="entry name" value="RHS repeat-associated core"/>
    <property type="match status" value="3"/>
</dbReference>
<dbReference type="SMART" id="SM00306">
    <property type="entry name" value="HintN"/>
    <property type="match status" value="1"/>
</dbReference>